<dbReference type="PANTHER" id="PTHR13492:SF2">
    <property type="entry name" value="RING FINGER PROTEIN 37"/>
    <property type="match status" value="1"/>
</dbReference>
<dbReference type="Pfam" id="PF19318">
    <property type="entry name" value="DUF5918"/>
    <property type="match status" value="1"/>
</dbReference>
<dbReference type="PANTHER" id="PTHR13492">
    <property type="entry name" value="RING FINGER PROTEIN 37"/>
    <property type="match status" value="1"/>
</dbReference>
<dbReference type="GO" id="GO:0000209">
    <property type="term" value="P:protein polyubiquitination"/>
    <property type="evidence" value="ECO:0007669"/>
    <property type="project" value="TreeGrafter"/>
</dbReference>
<gene>
    <name evidence="3" type="primary">UBOX5</name>
    <name evidence="3" type="ORF">H4R34_002632</name>
</gene>
<dbReference type="AlphaFoldDB" id="A0A9W8B276"/>
<name>A0A9W8B276_9FUNG</name>
<accession>A0A9W8B276</accession>
<dbReference type="InterPro" id="IPR013083">
    <property type="entry name" value="Znf_RING/FYVE/PHD"/>
</dbReference>
<evidence type="ECO:0000313" key="3">
    <source>
        <dbReference type="EMBL" id="KAJ1979954.1"/>
    </source>
</evidence>
<dbReference type="GO" id="GO:0005634">
    <property type="term" value="C:nucleus"/>
    <property type="evidence" value="ECO:0007669"/>
    <property type="project" value="TreeGrafter"/>
</dbReference>
<dbReference type="InterPro" id="IPR003613">
    <property type="entry name" value="Ubox_domain"/>
</dbReference>
<dbReference type="GO" id="GO:0034450">
    <property type="term" value="F:ubiquitin-ubiquitin ligase activity"/>
    <property type="evidence" value="ECO:0007669"/>
    <property type="project" value="TreeGrafter"/>
</dbReference>
<comment type="caution">
    <text evidence="3">The sequence shown here is derived from an EMBL/GenBank/DDBJ whole genome shotgun (WGS) entry which is preliminary data.</text>
</comment>
<dbReference type="GO" id="GO:0031625">
    <property type="term" value="F:ubiquitin protein ligase binding"/>
    <property type="evidence" value="ECO:0007669"/>
    <property type="project" value="TreeGrafter"/>
</dbReference>
<dbReference type="OrthoDB" id="20295at2759"/>
<evidence type="ECO:0000259" key="2">
    <source>
        <dbReference type="PROSITE" id="PS51698"/>
    </source>
</evidence>
<dbReference type="PROSITE" id="PS51698">
    <property type="entry name" value="U_BOX"/>
    <property type="match status" value="1"/>
</dbReference>
<feature type="region of interest" description="Disordered" evidence="1">
    <location>
        <begin position="95"/>
        <end position="124"/>
    </location>
</feature>
<dbReference type="InterPro" id="IPR039847">
    <property type="entry name" value="Ubox5"/>
</dbReference>
<sequence length="330" mass="36612">MQPPLVNLARTKYLTSISCGNTPTRDGHDVWNLVVDSPPSGGGLTKPFTVEHFVKPPIEIKLSFRTLVALYAITLQPRVGQSCIQQLTVTIETEHTNRYSRPRPYGRPTVSHGQRSRNPPHLYAKPTTVSLGTLTIPRPQASGFKYQPYGLCCRSVISHVHQVDAIQSYFGSLPSAIEWTNFVREPPQELNNVRTVTLRISRVHNASLVALQSLQVWGIAPEHRVNLSSSPSPSVPMATGKPPPNTFHELLEPPTDFIDPITCDTMVDPVILPSHNVCDRSTVQRYFDAAQQCRDPFTGLAIAWSDLCADTALQNRIAAWQDHSQTKAEP</sequence>
<dbReference type="SUPFAM" id="SSF57850">
    <property type="entry name" value="RING/U-box"/>
    <property type="match status" value="1"/>
</dbReference>
<dbReference type="Gene3D" id="3.30.40.10">
    <property type="entry name" value="Zinc/RING finger domain, C3HC4 (zinc finger)"/>
    <property type="match status" value="1"/>
</dbReference>
<evidence type="ECO:0000313" key="4">
    <source>
        <dbReference type="Proteomes" id="UP001151582"/>
    </source>
</evidence>
<keyword evidence="4" id="KW-1185">Reference proteome</keyword>
<feature type="domain" description="U-box" evidence="2">
    <location>
        <begin position="252"/>
        <end position="327"/>
    </location>
</feature>
<organism evidence="3 4">
    <name type="scientific">Dimargaris verticillata</name>
    <dbReference type="NCBI Taxonomy" id="2761393"/>
    <lineage>
        <taxon>Eukaryota</taxon>
        <taxon>Fungi</taxon>
        <taxon>Fungi incertae sedis</taxon>
        <taxon>Zoopagomycota</taxon>
        <taxon>Kickxellomycotina</taxon>
        <taxon>Dimargaritomycetes</taxon>
        <taxon>Dimargaritales</taxon>
        <taxon>Dimargaritaceae</taxon>
        <taxon>Dimargaris</taxon>
    </lineage>
</organism>
<protein>
    <submittedName>
        <fullName evidence="3">RING finger protein 37</fullName>
    </submittedName>
</protein>
<dbReference type="EMBL" id="JANBQB010000192">
    <property type="protein sequence ID" value="KAJ1979954.1"/>
    <property type="molecule type" value="Genomic_DNA"/>
</dbReference>
<dbReference type="InterPro" id="IPR045696">
    <property type="entry name" value="Ubox5_N"/>
</dbReference>
<evidence type="ECO:0000256" key="1">
    <source>
        <dbReference type="SAM" id="MobiDB-lite"/>
    </source>
</evidence>
<dbReference type="Pfam" id="PF04564">
    <property type="entry name" value="U-box"/>
    <property type="match status" value="1"/>
</dbReference>
<dbReference type="SMART" id="SM00504">
    <property type="entry name" value="Ubox"/>
    <property type="match status" value="1"/>
</dbReference>
<dbReference type="Proteomes" id="UP001151582">
    <property type="component" value="Unassembled WGS sequence"/>
</dbReference>
<reference evidence="3" key="1">
    <citation type="submission" date="2022-07" db="EMBL/GenBank/DDBJ databases">
        <title>Phylogenomic reconstructions and comparative analyses of Kickxellomycotina fungi.</title>
        <authorList>
            <person name="Reynolds N.K."/>
            <person name="Stajich J.E."/>
            <person name="Barry K."/>
            <person name="Grigoriev I.V."/>
            <person name="Crous P."/>
            <person name="Smith M.E."/>
        </authorList>
    </citation>
    <scope>NUCLEOTIDE SEQUENCE</scope>
    <source>
        <strain evidence="3">RSA 567</strain>
    </source>
</reference>
<proteinExistence type="predicted"/>